<gene>
    <name evidence="1" type="ORF">NBRC111893_2589</name>
</gene>
<accession>A0A401FQ15</accession>
<proteinExistence type="predicted"/>
<sequence>MLLALLLAITVVAIVLELLFAALTLTGATVSRTPADRNTVDASKPR</sequence>
<protein>
    <submittedName>
        <fullName evidence="1">Uncharacterized protein</fullName>
    </submittedName>
</protein>
<dbReference type="Proteomes" id="UP000286974">
    <property type="component" value="Unassembled WGS sequence"/>
</dbReference>
<name>A0A401FQ15_9LACO</name>
<dbReference type="AlphaFoldDB" id="A0A401FQ15"/>
<dbReference type="EMBL" id="BEXA01000019">
    <property type="protein sequence ID" value="GAY74443.1"/>
    <property type="molecule type" value="Genomic_DNA"/>
</dbReference>
<evidence type="ECO:0000313" key="2">
    <source>
        <dbReference type="Proteomes" id="UP000286974"/>
    </source>
</evidence>
<organism evidence="1 2">
    <name type="scientific">Lentilactobacillus kosonis</name>
    <dbReference type="NCBI Taxonomy" id="2810561"/>
    <lineage>
        <taxon>Bacteria</taxon>
        <taxon>Bacillati</taxon>
        <taxon>Bacillota</taxon>
        <taxon>Bacilli</taxon>
        <taxon>Lactobacillales</taxon>
        <taxon>Lactobacillaceae</taxon>
        <taxon>Lentilactobacillus</taxon>
    </lineage>
</organism>
<comment type="caution">
    <text evidence="1">The sequence shown here is derived from an EMBL/GenBank/DDBJ whole genome shotgun (WGS) entry which is preliminary data.</text>
</comment>
<reference evidence="1 2" key="1">
    <citation type="submission" date="2017-11" db="EMBL/GenBank/DDBJ databases">
        <title>Draft Genome Sequence of Lactobacillus curieae NBRC 111893 isolated from Koso, a Japanese sugar-Vegetable Fermented Beverage.</title>
        <authorList>
            <person name="Chiou T.Y."/>
            <person name="Oshima K."/>
            <person name="Suda W."/>
            <person name="Hattori M."/>
            <person name="Takahashi T."/>
        </authorList>
    </citation>
    <scope>NUCLEOTIDE SEQUENCE [LARGE SCALE GENOMIC DNA]</scope>
    <source>
        <strain evidence="1 2">NBRC111893</strain>
    </source>
</reference>
<evidence type="ECO:0000313" key="1">
    <source>
        <dbReference type="EMBL" id="GAY74443.1"/>
    </source>
</evidence>
<keyword evidence="2" id="KW-1185">Reference proteome</keyword>